<accession>B7QN70</accession>
<keyword evidence="4 10" id="KW-0812">Transmembrane</keyword>
<organism>
    <name type="scientific">Ixodes scapularis</name>
    <name type="common">Black-legged tick</name>
    <name type="synonym">Deer tick</name>
    <dbReference type="NCBI Taxonomy" id="6945"/>
    <lineage>
        <taxon>Eukaryota</taxon>
        <taxon>Metazoa</taxon>
        <taxon>Ecdysozoa</taxon>
        <taxon>Arthropoda</taxon>
        <taxon>Chelicerata</taxon>
        <taxon>Arachnida</taxon>
        <taxon>Acari</taxon>
        <taxon>Parasitiformes</taxon>
        <taxon>Ixodida</taxon>
        <taxon>Ixodoidea</taxon>
        <taxon>Ixodidae</taxon>
        <taxon>Ixodinae</taxon>
        <taxon>Ixodes</taxon>
    </lineage>
</organism>
<evidence type="ECO:0000256" key="8">
    <source>
        <dbReference type="ARBA" id="ARBA00023136"/>
    </source>
</evidence>
<keyword evidence="13" id="KW-1185">Reference proteome</keyword>
<keyword evidence="8 10" id="KW-0472">Membrane</keyword>
<sequence length="295" mass="34197">METIHVVSGALRDLLSMRDPRTKDWETLKNPSYVILLIGSYLYMAKIWGPEFMKNRKPYDLRTVIRAYNVFQVTANAYCLYRITYHTFWMVGYSPICQGVSYGTDDNSMALLDVFFFYFLVRIADFLDTVFFVLHKKFSSHVTVLHVTHHTLVVINGWVFLQFGSDGQPVFGLCLNQFVHIIMYSYYFMASLGPSVRQYLWWKKYLTAVQITQFVIMISHGMIPLFVDCGYPPVLLCIAVPQVAFVLVLFINFYIKAYVKRSPGGRAKECSKEPNCRQLTMNGVRNSLLVEKKQI</sequence>
<feature type="transmembrane region" description="Helical" evidence="10">
    <location>
        <begin position="205"/>
        <end position="227"/>
    </location>
</feature>
<dbReference type="GO" id="GO:0009922">
    <property type="term" value="F:fatty acid elongase activity"/>
    <property type="evidence" value="ECO:0000318"/>
    <property type="project" value="GO_Central"/>
</dbReference>
<evidence type="ECO:0000256" key="6">
    <source>
        <dbReference type="ARBA" id="ARBA00022989"/>
    </source>
</evidence>
<dbReference type="EC" id="2.3.1.199" evidence="10"/>
<feature type="transmembrane region" description="Helical" evidence="10">
    <location>
        <begin position="142"/>
        <end position="164"/>
    </location>
</feature>
<dbReference type="PaxDb" id="6945-B7QN70"/>
<dbReference type="PANTHER" id="PTHR11157">
    <property type="entry name" value="FATTY ACID ACYL TRANSFERASE-RELATED"/>
    <property type="match status" value="1"/>
</dbReference>
<keyword evidence="2 10" id="KW-0444">Lipid biosynthesis</keyword>
<evidence type="ECO:0000256" key="3">
    <source>
        <dbReference type="ARBA" id="ARBA00022679"/>
    </source>
</evidence>
<reference evidence="11 13" key="1">
    <citation type="submission" date="2008-03" db="EMBL/GenBank/DDBJ databases">
        <title>Annotation of Ixodes scapularis.</title>
        <authorList>
            <consortium name="Ixodes scapularis Genome Project Consortium"/>
            <person name="Caler E."/>
            <person name="Hannick L.I."/>
            <person name="Bidwell S."/>
            <person name="Joardar V."/>
            <person name="Thiagarajan M."/>
            <person name="Amedeo P."/>
            <person name="Galinsky K.J."/>
            <person name="Schobel S."/>
            <person name="Inman J."/>
            <person name="Hostetler J."/>
            <person name="Miller J."/>
            <person name="Hammond M."/>
            <person name="Megy K."/>
            <person name="Lawson D."/>
            <person name="Kodira C."/>
            <person name="Sutton G."/>
            <person name="Meyer J."/>
            <person name="Hill C.A."/>
            <person name="Birren B."/>
            <person name="Nene V."/>
            <person name="Collins F."/>
            <person name="Alarcon-Chaidez F."/>
            <person name="Wikel S."/>
            <person name="Strausberg R."/>
        </authorList>
    </citation>
    <scope>NUCLEOTIDE SEQUENCE [LARGE SCALE GENOMIC DNA]</scope>
    <source>
        <strain evidence="13">Wikel</strain>
        <strain evidence="11">Wikel colony</strain>
    </source>
</reference>
<comment type="similarity">
    <text evidence="10">Belongs to the ELO family.</text>
</comment>
<evidence type="ECO:0000313" key="13">
    <source>
        <dbReference type="Proteomes" id="UP000001555"/>
    </source>
</evidence>
<reference evidence="12" key="2">
    <citation type="submission" date="2020-05" db="UniProtKB">
        <authorList>
            <consortium name="EnsemblMetazoa"/>
        </authorList>
    </citation>
    <scope>IDENTIFICATION</scope>
    <source>
        <strain evidence="12">wikel</strain>
    </source>
</reference>
<dbReference type="FunCoup" id="B7QN70">
    <property type="interactions" value="45"/>
</dbReference>
<dbReference type="STRING" id="6945.B7QN70"/>
<dbReference type="VEuPathDB" id="VectorBase:ISCP_014278"/>
<dbReference type="Proteomes" id="UP000001555">
    <property type="component" value="Unassembled WGS sequence"/>
</dbReference>
<feature type="transmembrane region" description="Helical" evidence="10">
    <location>
        <begin position="31"/>
        <end position="49"/>
    </location>
</feature>
<protein>
    <recommendedName>
        <fullName evidence="10">Elongation of very long chain fatty acids protein</fullName>
        <ecNumber evidence="10">2.3.1.199</ecNumber>
    </recommendedName>
    <alternativeName>
        <fullName evidence="10">Very-long-chain 3-oxoacyl-CoA synthase</fullName>
    </alternativeName>
</protein>
<dbReference type="GO" id="GO:0042761">
    <property type="term" value="P:very long-chain fatty acid biosynthetic process"/>
    <property type="evidence" value="ECO:0000318"/>
    <property type="project" value="GO_Central"/>
</dbReference>
<dbReference type="VEuPathDB" id="VectorBase:ISCW015227"/>
<evidence type="ECO:0000256" key="5">
    <source>
        <dbReference type="ARBA" id="ARBA00022832"/>
    </source>
</evidence>
<dbReference type="GO" id="GO:0005789">
    <property type="term" value="C:endoplasmic reticulum membrane"/>
    <property type="evidence" value="ECO:0000318"/>
    <property type="project" value="GO_Central"/>
</dbReference>
<keyword evidence="3 10" id="KW-0808">Transferase</keyword>
<dbReference type="EMBL" id="DS976708">
    <property type="protein sequence ID" value="EEC20292.1"/>
    <property type="molecule type" value="Genomic_DNA"/>
</dbReference>
<evidence type="ECO:0000256" key="7">
    <source>
        <dbReference type="ARBA" id="ARBA00023098"/>
    </source>
</evidence>
<evidence type="ECO:0000256" key="4">
    <source>
        <dbReference type="ARBA" id="ARBA00022692"/>
    </source>
</evidence>
<keyword evidence="7 10" id="KW-0443">Lipid metabolism</keyword>
<name>B7QN70_IXOSC</name>
<evidence type="ECO:0000313" key="11">
    <source>
        <dbReference type="EMBL" id="EEC20292.1"/>
    </source>
</evidence>
<feature type="transmembrane region" description="Helical" evidence="10">
    <location>
        <begin position="170"/>
        <end position="193"/>
    </location>
</feature>
<dbReference type="HOGENOM" id="CLU_048483_0_1_1"/>
<keyword evidence="5 10" id="KW-0276">Fatty acid metabolism</keyword>
<feature type="transmembrane region" description="Helical" evidence="10">
    <location>
        <begin position="233"/>
        <end position="255"/>
    </location>
</feature>
<gene>
    <name evidence="12" type="primary">8043777</name>
    <name evidence="11" type="ORF">IscW_ISCW015227</name>
</gene>
<dbReference type="AlphaFoldDB" id="B7QN70"/>
<dbReference type="OrthoDB" id="434092at2759"/>
<dbReference type="EnsemblMetazoa" id="ISCW015227-RA">
    <property type="protein sequence ID" value="ISCW015227-PA"/>
    <property type="gene ID" value="ISCW015227"/>
</dbReference>
<dbReference type="GO" id="GO:0030148">
    <property type="term" value="P:sphingolipid biosynthetic process"/>
    <property type="evidence" value="ECO:0000318"/>
    <property type="project" value="GO_Central"/>
</dbReference>
<dbReference type="EMBL" id="ABJB010685001">
    <property type="status" value="NOT_ANNOTATED_CDS"/>
    <property type="molecule type" value="Genomic_DNA"/>
</dbReference>
<evidence type="ECO:0000256" key="1">
    <source>
        <dbReference type="ARBA" id="ARBA00004141"/>
    </source>
</evidence>
<proteinExistence type="inferred from homology"/>
<evidence type="ECO:0000256" key="10">
    <source>
        <dbReference type="RuleBase" id="RU361115"/>
    </source>
</evidence>
<comment type="catalytic activity">
    <reaction evidence="10">
        <text>a very-long-chain acyl-CoA + malonyl-CoA + H(+) = a very-long-chain 3-oxoacyl-CoA + CO2 + CoA</text>
        <dbReference type="Rhea" id="RHEA:32727"/>
        <dbReference type="ChEBI" id="CHEBI:15378"/>
        <dbReference type="ChEBI" id="CHEBI:16526"/>
        <dbReference type="ChEBI" id="CHEBI:57287"/>
        <dbReference type="ChEBI" id="CHEBI:57384"/>
        <dbReference type="ChEBI" id="CHEBI:90725"/>
        <dbReference type="ChEBI" id="CHEBI:90736"/>
        <dbReference type="EC" id="2.3.1.199"/>
    </reaction>
</comment>
<dbReference type="GO" id="GO:0034626">
    <property type="term" value="P:fatty acid elongation, polyunsaturated fatty acid"/>
    <property type="evidence" value="ECO:0000318"/>
    <property type="project" value="GO_Central"/>
</dbReference>
<dbReference type="GO" id="GO:0034625">
    <property type="term" value="P:fatty acid elongation, monounsaturated fatty acid"/>
    <property type="evidence" value="ECO:0000318"/>
    <property type="project" value="GO_Central"/>
</dbReference>
<evidence type="ECO:0000313" key="12">
    <source>
        <dbReference type="EnsemblMetazoa" id="ISCW015227-PA"/>
    </source>
</evidence>
<dbReference type="InterPro" id="IPR002076">
    <property type="entry name" value="ELO_fam"/>
</dbReference>
<dbReference type="InParanoid" id="B7QN70"/>
<evidence type="ECO:0000256" key="9">
    <source>
        <dbReference type="ARBA" id="ARBA00023160"/>
    </source>
</evidence>
<dbReference type="Pfam" id="PF01151">
    <property type="entry name" value="ELO"/>
    <property type="match status" value="1"/>
</dbReference>
<keyword evidence="9 10" id="KW-0275">Fatty acid biosynthesis</keyword>
<dbReference type="PANTHER" id="PTHR11157:SF69">
    <property type="entry name" value="ELONGATION OF VERY LONG CHAIN FATTY ACIDS PROTEIN 7"/>
    <property type="match status" value="1"/>
</dbReference>
<evidence type="ECO:0000256" key="2">
    <source>
        <dbReference type="ARBA" id="ARBA00022516"/>
    </source>
</evidence>
<feature type="transmembrane region" description="Helical" evidence="10">
    <location>
        <begin position="115"/>
        <end position="135"/>
    </location>
</feature>
<dbReference type="KEGG" id="isc:8043777"/>
<dbReference type="GO" id="GO:0019367">
    <property type="term" value="P:fatty acid elongation, saturated fatty acid"/>
    <property type="evidence" value="ECO:0000318"/>
    <property type="project" value="GO_Central"/>
</dbReference>
<comment type="subcellular location">
    <subcellularLocation>
        <location evidence="1">Membrane</location>
        <topology evidence="1">Multi-pass membrane protein</topology>
    </subcellularLocation>
</comment>
<dbReference type="VEuPathDB" id="VectorBase:ISCI015227"/>
<keyword evidence="6 10" id="KW-1133">Transmembrane helix</keyword>